<evidence type="ECO:0000256" key="2">
    <source>
        <dbReference type="ARBA" id="ARBA00022448"/>
    </source>
</evidence>
<keyword evidence="4 7" id="KW-0812">Transmembrane</keyword>
<reference evidence="10 11" key="1">
    <citation type="submission" date="2024-06" db="EMBL/GenBank/DDBJ databases">
        <title>Genomic Encyclopedia of Type Strains, Phase V (KMG-V): Genome sequencing to study the core and pangenomes of soil and plant-associated prokaryotes.</title>
        <authorList>
            <person name="Whitman W."/>
        </authorList>
    </citation>
    <scope>NUCLEOTIDE SEQUENCE [LARGE SCALE GENOMIC DNA]</scope>
    <source>
        <strain evidence="10 11">NE40</strain>
    </source>
</reference>
<feature type="signal peptide" evidence="8">
    <location>
        <begin position="1"/>
        <end position="24"/>
    </location>
</feature>
<evidence type="ECO:0000256" key="7">
    <source>
        <dbReference type="PROSITE-ProRule" id="PRU01360"/>
    </source>
</evidence>
<dbReference type="EMBL" id="JBEWTB010000002">
    <property type="protein sequence ID" value="MET4758032.1"/>
    <property type="molecule type" value="Genomic_DNA"/>
</dbReference>
<keyword evidence="2 7" id="KW-0813">Transport</keyword>
<dbReference type="InterPro" id="IPR012910">
    <property type="entry name" value="Plug_dom"/>
</dbReference>
<protein>
    <recommendedName>
        <fullName evidence="9">TonB-dependent receptor plug domain-containing protein</fullName>
    </recommendedName>
</protein>
<evidence type="ECO:0000313" key="11">
    <source>
        <dbReference type="Proteomes" id="UP001549366"/>
    </source>
</evidence>
<keyword evidence="6 7" id="KW-0998">Cell outer membrane</keyword>
<dbReference type="SUPFAM" id="SSF56935">
    <property type="entry name" value="Porins"/>
    <property type="match status" value="1"/>
</dbReference>
<dbReference type="Proteomes" id="UP001549366">
    <property type="component" value="Unassembled WGS sequence"/>
</dbReference>
<dbReference type="InterPro" id="IPR036942">
    <property type="entry name" value="Beta-barrel_TonB_sf"/>
</dbReference>
<evidence type="ECO:0000256" key="5">
    <source>
        <dbReference type="ARBA" id="ARBA00023136"/>
    </source>
</evidence>
<evidence type="ECO:0000313" key="10">
    <source>
        <dbReference type="EMBL" id="MET4758032.1"/>
    </source>
</evidence>
<name>A0ABV2SJT1_9GAMM</name>
<keyword evidence="3 7" id="KW-1134">Transmembrane beta strand</keyword>
<dbReference type="Gene3D" id="2.40.170.20">
    <property type="entry name" value="TonB-dependent receptor, beta-barrel domain"/>
    <property type="match status" value="1"/>
</dbReference>
<comment type="subcellular location">
    <subcellularLocation>
        <location evidence="1 7">Cell outer membrane</location>
        <topology evidence="1 7">Multi-pass membrane protein</topology>
    </subcellularLocation>
</comment>
<dbReference type="PROSITE" id="PS52016">
    <property type="entry name" value="TONB_DEPENDENT_REC_3"/>
    <property type="match status" value="1"/>
</dbReference>
<dbReference type="Gene3D" id="2.170.130.10">
    <property type="entry name" value="TonB-dependent receptor, plug domain"/>
    <property type="match status" value="1"/>
</dbReference>
<comment type="caution">
    <text evidence="10">The sequence shown here is derived from an EMBL/GenBank/DDBJ whole genome shotgun (WGS) entry which is preliminary data.</text>
</comment>
<feature type="chain" id="PRO_5045335539" description="TonB-dependent receptor plug domain-containing protein" evidence="8">
    <location>
        <begin position="25"/>
        <end position="824"/>
    </location>
</feature>
<evidence type="ECO:0000256" key="4">
    <source>
        <dbReference type="ARBA" id="ARBA00022692"/>
    </source>
</evidence>
<accession>A0ABV2SJT1</accession>
<dbReference type="Pfam" id="PF07715">
    <property type="entry name" value="Plug"/>
    <property type="match status" value="1"/>
</dbReference>
<dbReference type="RefSeq" id="WP_354008142.1">
    <property type="nucleotide sequence ID" value="NZ_JBEWTA010000001.1"/>
</dbReference>
<organism evidence="10 11">
    <name type="scientific">Endozoicomonas lisbonensis</name>
    <dbReference type="NCBI Taxonomy" id="3120522"/>
    <lineage>
        <taxon>Bacteria</taxon>
        <taxon>Pseudomonadati</taxon>
        <taxon>Pseudomonadota</taxon>
        <taxon>Gammaproteobacteria</taxon>
        <taxon>Oceanospirillales</taxon>
        <taxon>Endozoicomonadaceae</taxon>
        <taxon>Endozoicomonas</taxon>
    </lineage>
</organism>
<evidence type="ECO:0000256" key="3">
    <source>
        <dbReference type="ARBA" id="ARBA00022452"/>
    </source>
</evidence>
<evidence type="ECO:0000259" key="9">
    <source>
        <dbReference type="Pfam" id="PF07715"/>
    </source>
</evidence>
<proteinExistence type="inferred from homology"/>
<keyword evidence="8" id="KW-0732">Signal</keyword>
<dbReference type="InterPro" id="IPR039426">
    <property type="entry name" value="TonB-dep_rcpt-like"/>
</dbReference>
<gene>
    <name evidence="10" type="ORF">V5J35_003224</name>
</gene>
<dbReference type="InterPro" id="IPR037066">
    <property type="entry name" value="Plug_dom_sf"/>
</dbReference>
<evidence type="ECO:0000256" key="8">
    <source>
        <dbReference type="SAM" id="SignalP"/>
    </source>
</evidence>
<evidence type="ECO:0000256" key="1">
    <source>
        <dbReference type="ARBA" id="ARBA00004571"/>
    </source>
</evidence>
<keyword evidence="5 7" id="KW-0472">Membrane</keyword>
<feature type="domain" description="TonB-dependent receptor plug" evidence="9">
    <location>
        <begin position="61"/>
        <end position="185"/>
    </location>
</feature>
<comment type="similarity">
    <text evidence="7">Belongs to the TonB-dependent receptor family.</text>
</comment>
<keyword evidence="11" id="KW-1185">Reference proteome</keyword>
<sequence length="824" mass="92619">MNKKSLYTAILIGASNAAFNVAMAQTEAIELGELDIADTAATAQTSTAVEASYESYDPVDSGVSVINEQSVQNSRGGGIDTTELLEQLPFVQMDVERERVTQENIQSIRPSDFSISGGNYYDNNIMINGVSANSVHDATPQSDNSIEDVYGQTSQTFYVDPSLIGSVEVFDSNVSAKYGDFMGGVVNYNVRDPKKEFGMNLSVGYQSDSMVKYNVDRKTLDEGEVLDPKPEFSKYTTSISFDLPVNEQLSLLTAYTRAESSVNYRRDDSFGGGKFSSGDTSENFLLKAVYEHSENLTFDGQIMYSPYDSEREQPNRFNSYTTSESSGLQGYLGASGVAGNTDWNTKLSFMHNDSSRESANELIRWTGSTVDWCDATNCFDGGIGDLEQTQTDYTWNFDASTPLFAGLLNYGAEWRHTVAEKNRTSEYNSYTSAKTPDEGISWDCRPGDPACKGDNVATQYTNYGKNDARVTVNSRTLWSEYIQDIGSVSIRAGARLTHDDFLKNANFAPRLTTSWEFMDDTFLTLGANRYYSSSMVGYAIRSKESDRLIYRREVDEETGEIGDWELSSSFSPTQYGESDLDTPYSDELTAALTIPTALDGTLRLKSVMRKYRKQFSSSDRIYGEDGKSYHFEMANDGATDYIGHSIEWSGSYDNHFFNANVTWSETKNKGQSDYFDFVDPEDDNNYVYYRGEIISLSELHDIEGRQNFAAPFRARVSWSTNWFDESLMTHVSATHRGAYTHINKTRDTIEIDDTEYDMYEKTKKKAFTTVDLNSRYRLIKTADYEASVEVKIRNLFNNLPHTTTTSGKRYQMGRAYWVGLNFSI</sequence>
<evidence type="ECO:0000256" key="6">
    <source>
        <dbReference type="ARBA" id="ARBA00023237"/>
    </source>
</evidence>